<name>A0A7S2YB77_9STRA</name>
<feature type="region of interest" description="Disordered" evidence="1">
    <location>
        <begin position="105"/>
        <end position="164"/>
    </location>
</feature>
<reference evidence="4" key="1">
    <citation type="submission" date="2021-01" db="EMBL/GenBank/DDBJ databases">
        <authorList>
            <person name="Corre E."/>
            <person name="Pelletier E."/>
            <person name="Niang G."/>
            <person name="Scheremetjew M."/>
            <person name="Finn R."/>
            <person name="Kale V."/>
            <person name="Holt S."/>
            <person name="Cochrane G."/>
            <person name="Meng A."/>
            <person name="Brown T."/>
            <person name="Cohen L."/>
        </authorList>
    </citation>
    <scope>NUCLEOTIDE SEQUENCE</scope>
    <source>
        <strain evidence="4">CCMP125</strain>
    </source>
</reference>
<feature type="region of interest" description="Disordered" evidence="1">
    <location>
        <begin position="314"/>
        <end position="352"/>
    </location>
</feature>
<evidence type="ECO:0000256" key="1">
    <source>
        <dbReference type="SAM" id="MobiDB-lite"/>
    </source>
</evidence>
<dbReference type="PANTHER" id="PTHR21377:SF18">
    <property type="entry name" value="DUF1279 DOMAIN-CONTAINING PROTEIN"/>
    <property type="match status" value="1"/>
</dbReference>
<evidence type="ECO:0000256" key="2">
    <source>
        <dbReference type="SAM" id="Phobius"/>
    </source>
</evidence>
<feature type="domain" description="DUF1279" evidence="3">
    <location>
        <begin position="198"/>
        <end position="306"/>
    </location>
</feature>
<feature type="compositionally biased region" description="Basic and acidic residues" evidence="1">
    <location>
        <begin position="331"/>
        <end position="346"/>
    </location>
</feature>
<feature type="compositionally biased region" description="Basic and acidic residues" evidence="1">
    <location>
        <begin position="151"/>
        <end position="162"/>
    </location>
</feature>
<keyword evidence="2" id="KW-0472">Membrane</keyword>
<keyword evidence="2" id="KW-0812">Transmembrane</keyword>
<gene>
    <name evidence="4" type="ORF">APAL1065_LOCUS11648</name>
</gene>
<feature type="transmembrane region" description="Helical" evidence="2">
    <location>
        <begin position="203"/>
        <end position="226"/>
    </location>
</feature>
<evidence type="ECO:0000259" key="3">
    <source>
        <dbReference type="Pfam" id="PF06916"/>
    </source>
</evidence>
<feature type="compositionally biased region" description="Low complexity" evidence="1">
    <location>
        <begin position="138"/>
        <end position="150"/>
    </location>
</feature>
<dbReference type="InterPro" id="IPR009688">
    <property type="entry name" value="FAM210A/B-like_dom"/>
</dbReference>
<keyword evidence="2" id="KW-1133">Transmembrane helix</keyword>
<dbReference type="EMBL" id="HBHT01017464">
    <property type="protein sequence ID" value="CAD9964886.1"/>
    <property type="molecule type" value="Transcribed_RNA"/>
</dbReference>
<evidence type="ECO:0000313" key="4">
    <source>
        <dbReference type="EMBL" id="CAD9964886.1"/>
    </source>
</evidence>
<feature type="compositionally biased region" description="Polar residues" evidence="1">
    <location>
        <begin position="105"/>
        <end position="116"/>
    </location>
</feature>
<accession>A0A7S2YB77</accession>
<dbReference type="PANTHER" id="PTHR21377">
    <property type="entry name" value="PROTEIN FAM210B, MITOCHONDRIAL"/>
    <property type="match status" value="1"/>
</dbReference>
<organism evidence="4">
    <name type="scientific">Entomoneis paludosa</name>
    <dbReference type="NCBI Taxonomy" id="265537"/>
    <lineage>
        <taxon>Eukaryota</taxon>
        <taxon>Sar</taxon>
        <taxon>Stramenopiles</taxon>
        <taxon>Ochrophyta</taxon>
        <taxon>Bacillariophyta</taxon>
        <taxon>Bacillariophyceae</taxon>
        <taxon>Bacillariophycidae</taxon>
        <taxon>Entomoneidaceae</taxon>
        <taxon>Entomoneis</taxon>
    </lineage>
</organism>
<sequence>MLSSVATLSKRSTTVLSKSVIRPTLSGNRFQALRRRELNQTGNSTVAIPFNTFHSLIRQEENREDSSRQQRLYVDSMPKIQVEPSPWFRGNSLDFAGNQQLQHRAFSTTTTSSSGPHASGRGAKKSGEPTAHQIHAASLSSSSSTDNSHGGSHEKDPNDPKSWRSRATNMRANARESIQQMRDNPGGSMKSGAKSFSGMMQKYGPVFVGVHLSVYSVTLAGIFVGIDSGMMDPVNLMSMIGHGTDGSEESKDMVTFVVDWMNGHSWTKGMAPFIERNPHFANFAVAWIAVKFTEPIRLPISLFLTPRVARYLGKQPVEEQETTVDGATSSDSKEETTPPSDSEKNDSASAKP</sequence>
<dbReference type="Pfam" id="PF06916">
    <property type="entry name" value="FAM210A-B_dom"/>
    <property type="match status" value="1"/>
</dbReference>
<dbReference type="AlphaFoldDB" id="A0A7S2YB77"/>
<protein>
    <recommendedName>
        <fullName evidence="3">DUF1279 domain-containing protein</fullName>
    </recommendedName>
</protein>
<dbReference type="GO" id="GO:0005739">
    <property type="term" value="C:mitochondrion"/>
    <property type="evidence" value="ECO:0007669"/>
    <property type="project" value="TreeGrafter"/>
</dbReference>
<dbReference type="InterPro" id="IPR045866">
    <property type="entry name" value="FAM210A/B-like"/>
</dbReference>
<proteinExistence type="predicted"/>